<dbReference type="InterPro" id="IPR050523">
    <property type="entry name" value="AKR_Detox_Biosynth"/>
</dbReference>
<dbReference type="InterPro" id="IPR036812">
    <property type="entry name" value="NAD(P)_OxRdtase_dom_sf"/>
</dbReference>
<dbReference type="RefSeq" id="WP_147925748.1">
    <property type="nucleotide sequence ID" value="NZ_VKAC01000004.1"/>
</dbReference>
<evidence type="ECO:0000313" key="3">
    <source>
        <dbReference type="Proteomes" id="UP000321234"/>
    </source>
</evidence>
<dbReference type="EMBL" id="VKAC01000004">
    <property type="protein sequence ID" value="TXR56619.1"/>
    <property type="molecule type" value="Genomic_DNA"/>
</dbReference>
<dbReference type="InterPro" id="IPR023210">
    <property type="entry name" value="NADP_OxRdtase_dom"/>
</dbReference>
<dbReference type="GO" id="GO:0005829">
    <property type="term" value="C:cytosol"/>
    <property type="evidence" value="ECO:0007669"/>
    <property type="project" value="TreeGrafter"/>
</dbReference>
<dbReference type="Proteomes" id="UP000321234">
    <property type="component" value="Unassembled WGS sequence"/>
</dbReference>
<dbReference type="PANTHER" id="PTHR43364:SF18">
    <property type="entry name" value="OXIDOREDUCTASE"/>
    <property type="match status" value="1"/>
</dbReference>
<dbReference type="PANTHER" id="PTHR43364">
    <property type="entry name" value="NADH-SPECIFIC METHYLGLYOXAL REDUCTASE-RELATED"/>
    <property type="match status" value="1"/>
</dbReference>
<comment type="caution">
    <text evidence="2">The sequence shown here is derived from an EMBL/GenBank/DDBJ whole genome shotgun (WGS) entry which is preliminary data.</text>
</comment>
<evidence type="ECO:0000313" key="2">
    <source>
        <dbReference type="EMBL" id="TXR56619.1"/>
    </source>
</evidence>
<accession>A0A5C8ZHJ6</accession>
<dbReference type="SUPFAM" id="SSF51430">
    <property type="entry name" value="NAD(P)-linked oxidoreductase"/>
    <property type="match status" value="1"/>
</dbReference>
<keyword evidence="3" id="KW-1185">Reference proteome</keyword>
<evidence type="ECO:0000259" key="1">
    <source>
        <dbReference type="Pfam" id="PF00248"/>
    </source>
</evidence>
<sequence length="311" mass="31525">MEQRTLGRSGLRVSALGLGTMGWGSDGVTDAHEARDLLVPFVEAGGSLVDTADVYGGGAAEQLLGELLGDVVPREDVVLVTKSGRGRRPGPDTSARALLAGLDASLARLGTDHVDVWMVHAWDGCTPPEEVVSAQARALSSGRARYAGVGDHAGWQLATAAAAARAAGQPLAAAGVELSVLAGDHADVLPAAAHHGLGVLAWAPLGRGVLTGKYRSTTPSDSRAASEHLAAWVQPYLGTGSRRVAQAVATAADGLGVAPLEVALAWVRDHPGVASAVVGARTPGQLLGSLAADELELPAEIRAVLDELSAG</sequence>
<dbReference type="AlphaFoldDB" id="A0A5C8ZHJ6"/>
<organism evidence="2 3">
    <name type="scientific">Quadrisphaera setariae</name>
    <dbReference type="NCBI Taxonomy" id="2593304"/>
    <lineage>
        <taxon>Bacteria</taxon>
        <taxon>Bacillati</taxon>
        <taxon>Actinomycetota</taxon>
        <taxon>Actinomycetes</taxon>
        <taxon>Kineosporiales</taxon>
        <taxon>Kineosporiaceae</taxon>
        <taxon>Quadrisphaera</taxon>
    </lineage>
</organism>
<dbReference type="Gene3D" id="3.20.20.100">
    <property type="entry name" value="NADP-dependent oxidoreductase domain"/>
    <property type="match status" value="1"/>
</dbReference>
<name>A0A5C8ZHJ6_9ACTN</name>
<dbReference type="OrthoDB" id="3500708at2"/>
<reference evidence="2 3" key="1">
    <citation type="submission" date="2019-07" db="EMBL/GenBank/DDBJ databases">
        <title>Quadrisphaera sp. strain DD2A genome sequencing and assembly.</title>
        <authorList>
            <person name="Kim I."/>
        </authorList>
    </citation>
    <scope>NUCLEOTIDE SEQUENCE [LARGE SCALE GENOMIC DNA]</scope>
    <source>
        <strain evidence="2 3">DD2A</strain>
    </source>
</reference>
<proteinExistence type="predicted"/>
<protein>
    <submittedName>
        <fullName evidence="2">Aldo/keto reductase</fullName>
    </submittedName>
</protein>
<feature type="domain" description="NADP-dependent oxidoreductase" evidence="1">
    <location>
        <begin position="16"/>
        <end position="308"/>
    </location>
</feature>
<dbReference type="Pfam" id="PF00248">
    <property type="entry name" value="Aldo_ket_red"/>
    <property type="match status" value="1"/>
</dbReference>
<gene>
    <name evidence="2" type="ORF">FMM08_07505</name>
</gene>